<organism evidence="7 8">
    <name type="scientific">Candidula unifasciata</name>
    <dbReference type="NCBI Taxonomy" id="100452"/>
    <lineage>
        <taxon>Eukaryota</taxon>
        <taxon>Metazoa</taxon>
        <taxon>Spiralia</taxon>
        <taxon>Lophotrochozoa</taxon>
        <taxon>Mollusca</taxon>
        <taxon>Gastropoda</taxon>
        <taxon>Heterobranchia</taxon>
        <taxon>Euthyneura</taxon>
        <taxon>Panpulmonata</taxon>
        <taxon>Eupulmonata</taxon>
        <taxon>Stylommatophora</taxon>
        <taxon>Helicina</taxon>
        <taxon>Helicoidea</taxon>
        <taxon>Geomitridae</taxon>
        <taxon>Candidula</taxon>
    </lineage>
</organism>
<dbReference type="EMBL" id="CAJHNH020008546">
    <property type="protein sequence ID" value="CAG5136583.1"/>
    <property type="molecule type" value="Genomic_DNA"/>
</dbReference>
<dbReference type="InterPro" id="IPR011547">
    <property type="entry name" value="SLC26A/SulP_dom"/>
</dbReference>
<reference evidence="7" key="1">
    <citation type="submission" date="2021-04" db="EMBL/GenBank/DDBJ databases">
        <authorList>
            <consortium name="Molecular Ecology Group"/>
        </authorList>
    </citation>
    <scope>NUCLEOTIDE SEQUENCE</scope>
</reference>
<feature type="transmembrane region" description="Helical" evidence="5">
    <location>
        <begin position="101"/>
        <end position="118"/>
    </location>
</feature>
<evidence type="ECO:0000256" key="2">
    <source>
        <dbReference type="ARBA" id="ARBA00022692"/>
    </source>
</evidence>
<keyword evidence="2 5" id="KW-0812">Transmembrane</keyword>
<dbReference type="GO" id="GO:0055085">
    <property type="term" value="P:transmembrane transport"/>
    <property type="evidence" value="ECO:0007669"/>
    <property type="project" value="InterPro"/>
</dbReference>
<evidence type="ECO:0000256" key="3">
    <source>
        <dbReference type="ARBA" id="ARBA00022989"/>
    </source>
</evidence>
<evidence type="ECO:0000256" key="1">
    <source>
        <dbReference type="ARBA" id="ARBA00004141"/>
    </source>
</evidence>
<evidence type="ECO:0000256" key="4">
    <source>
        <dbReference type="ARBA" id="ARBA00023136"/>
    </source>
</evidence>
<keyword evidence="4 5" id="KW-0472">Membrane</keyword>
<dbReference type="Pfam" id="PF00916">
    <property type="entry name" value="Sulfate_transp"/>
    <property type="match status" value="1"/>
</dbReference>
<dbReference type="Proteomes" id="UP000678393">
    <property type="component" value="Unassembled WGS sequence"/>
</dbReference>
<comment type="caution">
    <text evidence="7">The sequence shown here is derived from an EMBL/GenBank/DDBJ whole genome shotgun (WGS) entry which is preliminary data.</text>
</comment>
<evidence type="ECO:0000313" key="7">
    <source>
        <dbReference type="EMBL" id="CAG5136583.1"/>
    </source>
</evidence>
<dbReference type="AlphaFoldDB" id="A0A8S4A3W9"/>
<sequence>MDEMVVIERPIYSQKDFDRGFEGGKRPARNIATWVRSKVKKSECSCSCICKFIISHLPFLTIMRDYSLRHDLVADIVAGLTVGVMHIPQGMAYGQLSTLPPVYGLYVSFFPVILYFFFGTSKHVSTGK</sequence>
<proteinExistence type="predicted"/>
<keyword evidence="3 5" id="KW-1133">Transmembrane helix</keyword>
<comment type="subcellular location">
    <subcellularLocation>
        <location evidence="1">Membrane</location>
        <topology evidence="1">Multi-pass membrane protein</topology>
    </subcellularLocation>
</comment>
<gene>
    <name evidence="7" type="ORF">CUNI_LOCUS22141</name>
</gene>
<dbReference type="PANTHER" id="PTHR11814">
    <property type="entry name" value="SULFATE TRANSPORTER"/>
    <property type="match status" value="1"/>
</dbReference>
<keyword evidence="8" id="KW-1185">Reference proteome</keyword>
<feature type="domain" description="SLC26A/SulP transporter" evidence="6">
    <location>
        <begin position="72"/>
        <end position="127"/>
    </location>
</feature>
<protein>
    <recommendedName>
        <fullName evidence="6">SLC26A/SulP transporter domain-containing protein</fullName>
    </recommendedName>
</protein>
<accession>A0A8S4A3W9</accession>
<name>A0A8S4A3W9_9EUPU</name>
<evidence type="ECO:0000256" key="5">
    <source>
        <dbReference type="SAM" id="Phobius"/>
    </source>
</evidence>
<dbReference type="InterPro" id="IPR001902">
    <property type="entry name" value="SLC26A/SulP_fam"/>
</dbReference>
<evidence type="ECO:0000313" key="8">
    <source>
        <dbReference type="Proteomes" id="UP000678393"/>
    </source>
</evidence>
<dbReference type="GO" id="GO:0016020">
    <property type="term" value="C:membrane"/>
    <property type="evidence" value="ECO:0007669"/>
    <property type="project" value="UniProtKB-SubCell"/>
</dbReference>
<feature type="transmembrane region" description="Helical" evidence="5">
    <location>
        <begin position="72"/>
        <end position="89"/>
    </location>
</feature>
<dbReference type="OrthoDB" id="288203at2759"/>
<evidence type="ECO:0000259" key="6">
    <source>
        <dbReference type="Pfam" id="PF00916"/>
    </source>
</evidence>